<evidence type="ECO:0000313" key="2">
    <source>
        <dbReference type="Proteomes" id="UP001152795"/>
    </source>
</evidence>
<protein>
    <submittedName>
        <fullName evidence="1">Arachidonate 5-lipoxygenase-like</fullName>
    </submittedName>
</protein>
<accession>A0A7D9EKT5</accession>
<dbReference type="Proteomes" id="UP001152795">
    <property type="component" value="Unassembled WGS sequence"/>
</dbReference>
<organism evidence="1 2">
    <name type="scientific">Paramuricea clavata</name>
    <name type="common">Red gorgonian</name>
    <name type="synonym">Violescent sea-whip</name>
    <dbReference type="NCBI Taxonomy" id="317549"/>
    <lineage>
        <taxon>Eukaryota</taxon>
        <taxon>Metazoa</taxon>
        <taxon>Cnidaria</taxon>
        <taxon>Anthozoa</taxon>
        <taxon>Octocorallia</taxon>
        <taxon>Malacalcyonacea</taxon>
        <taxon>Plexauridae</taxon>
        <taxon>Paramuricea</taxon>
    </lineage>
</organism>
<dbReference type="Gene3D" id="1.20.245.10">
    <property type="entry name" value="Lipoxygenase-1, Domain 5"/>
    <property type="match status" value="1"/>
</dbReference>
<dbReference type="GO" id="GO:0034440">
    <property type="term" value="P:lipid oxidation"/>
    <property type="evidence" value="ECO:0007669"/>
    <property type="project" value="InterPro"/>
</dbReference>
<dbReference type="InterPro" id="IPR013819">
    <property type="entry name" value="LipOase_C"/>
</dbReference>
<dbReference type="PANTHER" id="PTHR11771">
    <property type="entry name" value="LIPOXYGENASE"/>
    <property type="match status" value="1"/>
</dbReference>
<dbReference type="PROSITE" id="PS51393">
    <property type="entry name" value="LIPOXYGENASE_3"/>
    <property type="match status" value="1"/>
</dbReference>
<name>A0A7D9EKT5_PARCT</name>
<dbReference type="PRINTS" id="PR00087">
    <property type="entry name" value="LIPOXYGENASE"/>
</dbReference>
<dbReference type="InterPro" id="IPR000907">
    <property type="entry name" value="LipOase"/>
</dbReference>
<dbReference type="GO" id="GO:0046872">
    <property type="term" value="F:metal ion binding"/>
    <property type="evidence" value="ECO:0007669"/>
    <property type="project" value="InterPro"/>
</dbReference>
<dbReference type="Gene3D" id="3.10.450.60">
    <property type="match status" value="1"/>
</dbReference>
<feature type="non-terminal residue" evidence="1">
    <location>
        <position position="383"/>
    </location>
</feature>
<sequence>MIYKLTSPLENPPEFPTNTNNLIEAVAAPVLNQPSDVVVVTSLIEGIKTYNIKNPFTFTWPFLWLGNALRNKKLEAQYLAPGNVPNLTTYDGYAAFLDEYREKQREKLFGIFPMKNFMHYPLVEDPSFEDITWSNRWQSDEVFTQQRLAGLNPMSLRILSMDDSIVNDYFNWAFNWDEAMREVSGSSFIEMVNSGKVFVLDYPLLQGITNIEDIEVNDPNHRPMRKTVSPITVFASVPSGNAYTGKSENTLKPVAIQMDMDKDAAVLTPNNGSKWLMAKEEVQRADIVYVEIIEHLLKTHLLMEPICTIMHRTFSKLHPLYQLFYPHCKYLAVTNSVGVPALFDENEYLHILFSIGNTGSINLLNKGYKEMTWEDTNFEENLK</sequence>
<dbReference type="InterPro" id="IPR036226">
    <property type="entry name" value="LipOase_C_sf"/>
</dbReference>
<dbReference type="EMBL" id="CACRXK020006882">
    <property type="protein sequence ID" value="CAB4010727.1"/>
    <property type="molecule type" value="Genomic_DNA"/>
</dbReference>
<dbReference type="OrthoDB" id="407298at2759"/>
<keyword evidence="2" id="KW-1185">Reference proteome</keyword>
<dbReference type="SUPFAM" id="SSF48484">
    <property type="entry name" value="Lipoxigenase"/>
    <property type="match status" value="1"/>
</dbReference>
<dbReference type="PROSITE" id="PS00081">
    <property type="entry name" value="LIPOXYGENASE_2"/>
    <property type="match status" value="1"/>
</dbReference>
<evidence type="ECO:0000313" key="1">
    <source>
        <dbReference type="EMBL" id="CAB4010727.1"/>
    </source>
</evidence>
<dbReference type="Pfam" id="PF00305">
    <property type="entry name" value="Lipoxygenase"/>
    <property type="match status" value="1"/>
</dbReference>
<comment type="caution">
    <text evidence="1">The sequence shown here is derived from an EMBL/GenBank/DDBJ whole genome shotgun (WGS) entry which is preliminary data.</text>
</comment>
<reference evidence="1" key="1">
    <citation type="submission" date="2020-04" db="EMBL/GenBank/DDBJ databases">
        <authorList>
            <person name="Alioto T."/>
            <person name="Alioto T."/>
            <person name="Gomez Garrido J."/>
        </authorList>
    </citation>
    <scope>NUCLEOTIDE SEQUENCE</scope>
    <source>
        <strain evidence="1">A484AB</strain>
    </source>
</reference>
<dbReference type="GO" id="GO:0016702">
    <property type="term" value="F:oxidoreductase activity, acting on single donors with incorporation of molecular oxygen, incorporation of two atoms of oxygen"/>
    <property type="evidence" value="ECO:0007669"/>
    <property type="project" value="InterPro"/>
</dbReference>
<dbReference type="AlphaFoldDB" id="A0A7D9EKT5"/>
<gene>
    <name evidence="1" type="ORF">PACLA_8A088940</name>
</gene>
<proteinExistence type="predicted"/>
<dbReference type="InterPro" id="IPR020834">
    <property type="entry name" value="LipOase_CS"/>
</dbReference>